<dbReference type="Pfam" id="PF08207">
    <property type="entry name" value="EFP_N"/>
    <property type="match status" value="1"/>
</dbReference>
<evidence type="ECO:0000256" key="3">
    <source>
        <dbReference type="ARBA" id="ARBA00009479"/>
    </source>
</evidence>
<evidence type="ECO:0000313" key="12">
    <source>
        <dbReference type="EMBL" id="ALC17807.1"/>
    </source>
</evidence>
<proteinExistence type="inferred from homology"/>
<evidence type="ECO:0000256" key="1">
    <source>
        <dbReference type="ARBA" id="ARBA00004496"/>
    </source>
</evidence>
<dbReference type="InterPro" id="IPR013852">
    <property type="entry name" value="Transl_elong_P/YeiP_CS"/>
</dbReference>
<evidence type="ECO:0000259" key="10">
    <source>
        <dbReference type="SMART" id="SM00841"/>
    </source>
</evidence>
<dbReference type="InterPro" id="IPR011768">
    <property type="entry name" value="Transl_elongation_fac_P"/>
</dbReference>
<dbReference type="Pfam" id="PF09285">
    <property type="entry name" value="Elong-fact-P_C"/>
    <property type="match status" value="1"/>
</dbReference>
<dbReference type="FunFam" id="2.40.50.140:FF:000009">
    <property type="entry name" value="Elongation factor P"/>
    <property type="match status" value="1"/>
</dbReference>
<dbReference type="FunFam" id="2.40.50.140:FF:000004">
    <property type="entry name" value="Elongation factor P"/>
    <property type="match status" value="1"/>
</dbReference>
<dbReference type="UniPathway" id="UPA00345"/>
<dbReference type="PANTHER" id="PTHR30053:SF14">
    <property type="entry name" value="TRANSLATION ELONGATION FACTOR KOW-LIKE DOMAIN-CONTAINING PROTEIN"/>
    <property type="match status" value="1"/>
</dbReference>
<dbReference type="PANTHER" id="PTHR30053">
    <property type="entry name" value="ELONGATION FACTOR P"/>
    <property type="match status" value="1"/>
</dbReference>
<dbReference type="InterPro" id="IPR013185">
    <property type="entry name" value="Transl_elong_KOW-like"/>
</dbReference>
<dbReference type="NCBIfam" id="NF001810">
    <property type="entry name" value="PRK00529.1"/>
    <property type="match status" value="1"/>
</dbReference>
<evidence type="ECO:0000313" key="13">
    <source>
        <dbReference type="Proteomes" id="UP000057158"/>
    </source>
</evidence>
<dbReference type="STRING" id="1603606.DSOUD_3082"/>
<dbReference type="NCBIfam" id="TIGR00038">
    <property type="entry name" value="efp"/>
    <property type="match status" value="1"/>
</dbReference>
<keyword evidence="13" id="KW-1185">Reference proteome</keyword>
<feature type="domain" description="Elongation factor P C-terminal" evidence="10">
    <location>
        <begin position="131"/>
        <end position="186"/>
    </location>
</feature>
<dbReference type="Proteomes" id="UP000057158">
    <property type="component" value="Chromosome"/>
</dbReference>
<comment type="pathway">
    <text evidence="2 7">Protein biosynthesis; polypeptide chain elongation.</text>
</comment>
<evidence type="ECO:0000259" key="11">
    <source>
        <dbReference type="SMART" id="SM01185"/>
    </source>
</evidence>
<dbReference type="InterPro" id="IPR014722">
    <property type="entry name" value="Rib_uL2_dom2"/>
</dbReference>
<dbReference type="GO" id="GO:0003746">
    <property type="term" value="F:translation elongation factor activity"/>
    <property type="evidence" value="ECO:0007669"/>
    <property type="project" value="UniProtKB-UniRule"/>
</dbReference>
<dbReference type="SUPFAM" id="SSF50249">
    <property type="entry name" value="Nucleic acid-binding proteins"/>
    <property type="match status" value="2"/>
</dbReference>
<dbReference type="PROSITE" id="PS01275">
    <property type="entry name" value="EFP"/>
    <property type="match status" value="1"/>
</dbReference>
<dbReference type="InterPro" id="IPR015365">
    <property type="entry name" value="Elong-fact-P_C"/>
</dbReference>
<evidence type="ECO:0000256" key="7">
    <source>
        <dbReference type="HAMAP-Rule" id="MF_00141"/>
    </source>
</evidence>
<dbReference type="SUPFAM" id="SSF50104">
    <property type="entry name" value="Translation proteins SH3-like domain"/>
    <property type="match status" value="1"/>
</dbReference>
<protein>
    <recommendedName>
        <fullName evidence="7 8">Elongation factor P</fullName>
        <shortName evidence="7">EF-P</shortName>
    </recommendedName>
</protein>
<dbReference type="CDD" id="cd04470">
    <property type="entry name" value="S1_EF-P_repeat_1"/>
    <property type="match status" value="1"/>
</dbReference>
<keyword evidence="12" id="KW-0396">Initiation factor</keyword>
<dbReference type="InterPro" id="IPR008991">
    <property type="entry name" value="Translation_prot_SH3-like_sf"/>
</dbReference>
<evidence type="ECO:0000256" key="6">
    <source>
        <dbReference type="ARBA" id="ARBA00022917"/>
    </source>
</evidence>
<comment type="similarity">
    <text evidence="3 7 9">Belongs to the elongation factor P family.</text>
</comment>
<comment type="subcellular location">
    <subcellularLocation>
        <location evidence="1 7">Cytoplasm</location>
    </subcellularLocation>
</comment>
<dbReference type="HAMAP" id="MF_00141">
    <property type="entry name" value="EF_P"/>
    <property type="match status" value="1"/>
</dbReference>
<name>A0A0M4DKJ5_9BACT</name>
<evidence type="ECO:0000256" key="4">
    <source>
        <dbReference type="ARBA" id="ARBA00022490"/>
    </source>
</evidence>
<comment type="function">
    <text evidence="7">Involved in peptide bond synthesis. Stimulates efficient translation and peptide-bond synthesis on native or reconstituted 70S ribosomes in vitro. Probably functions indirectly by altering the affinity of the ribosome for aminoacyl-tRNA, thus increasing their reactivity as acceptors for peptidyl transferase.</text>
</comment>
<evidence type="ECO:0000256" key="9">
    <source>
        <dbReference type="RuleBase" id="RU004389"/>
    </source>
</evidence>
<reference evidence="12 13" key="1">
    <citation type="submission" date="2015-07" db="EMBL/GenBank/DDBJ databases">
        <title>Isolation and Genomic Characterization of a Novel Halophilic Metal-Reducing Deltaproteobacterium from the Deep Subsurface.</title>
        <authorList>
            <person name="Badalamenti J.P."/>
            <person name="Summers Z.M."/>
            <person name="Gralnick J.A."/>
            <person name="Bond D.R."/>
        </authorList>
    </citation>
    <scope>NUCLEOTIDE SEQUENCE [LARGE SCALE GENOMIC DNA]</scope>
    <source>
        <strain evidence="12 13">WTL</strain>
    </source>
</reference>
<dbReference type="Gene3D" id="2.30.30.30">
    <property type="match status" value="1"/>
</dbReference>
<feature type="domain" description="Translation elongation factor P/YeiP central" evidence="11">
    <location>
        <begin position="69"/>
        <end position="123"/>
    </location>
</feature>
<dbReference type="AlphaFoldDB" id="A0A0M4DKJ5"/>
<dbReference type="SMART" id="SM00841">
    <property type="entry name" value="Elong-fact-P_C"/>
    <property type="match status" value="1"/>
</dbReference>
<dbReference type="NCBIfam" id="NF011175">
    <property type="entry name" value="PRK14578.1"/>
    <property type="match status" value="1"/>
</dbReference>
<gene>
    <name evidence="12" type="primary">efp-1</name>
    <name evidence="7" type="synonym">efp</name>
    <name evidence="12" type="ORF">DSOUD_3082</name>
</gene>
<dbReference type="InterPro" id="IPR020599">
    <property type="entry name" value="Transl_elong_fac_P/YeiP"/>
</dbReference>
<dbReference type="PATRIC" id="fig|1603606.3.peg.3324"/>
<sequence>MITTADFKRGLVIQLESAPCLILDYTTQSPSARGGSTLVKTKYRNLLTGQVLEKAFKAGDKVDEADFERRKGQFLYPSGDGGVFMDLENYEQYELDAELFEPVQGFLLEGAEVQLGVFQGRVVSVDAANIVELVVTETAPAIRNATATAQTKEAVLETGLCIQVPGYLESGERIKVDTRDGRFVSRA</sequence>
<dbReference type="OrthoDB" id="9801844at2"/>
<accession>A0A0M4DKJ5</accession>
<organism evidence="12 13">
    <name type="scientific">Desulfuromonas soudanensis</name>
    <dbReference type="NCBI Taxonomy" id="1603606"/>
    <lineage>
        <taxon>Bacteria</taxon>
        <taxon>Pseudomonadati</taxon>
        <taxon>Thermodesulfobacteriota</taxon>
        <taxon>Desulfuromonadia</taxon>
        <taxon>Desulfuromonadales</taxon>
        <taxon>Desulfuromonadaceae</taxon>
        <taxon>Desulfuromonas</taxon>
    </lineage>
</organism>
<keyword evidence="5 7" id="KW-0251">Elongation factor</keyword>
<dbReference type="Gene3D" id="2.40.50.140">
    <property type="entry name" value="Nucleic acid-binding proteins"/>
    <property type="match status" value="2"/>
</dbReference>
<keyword evidence="4 7" id="KW-0963">Cytoplasm</keyword>
<dbReference type="GO" id="GO:0005829">
    <property type="term" value="C:cytosol"/>
    <property type="evidence" value="ECO:0007669"/>
    <property type="project" value="UniProtKB-ARBA"/>
</dbReference>
<dbReference type="CDD" id="cd05794">
    <property type="entry name" value="S1_EF-P_repeat_2"/>
    <property type="match status" value="1"/>
</dbReference>
<dbReference type="PIRSF" id="PIRSF005901">
    <property type="entry name" value="EF-P"/>
    <property type="match status" value="1"/>
</dbReference>
<dbReference type="EMBL" id="CP010802">
    <property type="protein sequence ID" value="ALC17807.1"/>
    <property type="molecule type" value="Genomic_DNA"/>
</dbReference>
<evidence type="ECO:0000256" key="5">
    <source>
        <dbReference type="ARBA" id="ARBA00022768"/>
    </source>
</evidence>
<dbReference type="GO" id="GO:0003743">
    <property type="term" value="F:translation initiation factor activity"/>
    <property type="evidence" value="ECO:0007669"/>
    <property type="project" value="UniProtKB-KW"/>
</dbReference>
<dbReference type="FunFam" id="2.30.30.30:FF:000003">
    <property type="entry name" value="Elongation factor P"/>
    <property type="match status" value="1"/>
</dbReference>
<dbReference type="InterPro" id="IPR012340">
    <property type="entry name" value="NA-bd_OB-fold"/>
</dbReference>
<dbReference type="RefSeq" id="WP_053551788.1">
    <property type="nucleotide sequence ID" value="NZ_CP010802.1"/>
</dbReference>
<dbReference type="GO" id="GO:0043043">
    <property type="term" value="P:peptide biosynthetic process"/>
    <property type="evidence" value="ECO:0007669"/>
    <property type="project" value="InterPro"/>
</dbReference>
<dbReference type="SMART" id="SM01185">
    <property type="entry name" value="EFP"/>
    <property type="match status" value="1"/>
</dbReference>
<dbReference type="KEGG" id="des:DSOUD_3082"/>
<evidence type="ECO:0000256" key="8">
    <source>
        <dbReference type="NCBIfam" id="TIGR00038"/>
    </source>
</evidence>
<dbReference type="InterPro" id="IPR001059">
    <property type="entry name" value="Transl_elong_P/YeiP_cen"/>
</dbReference>
<evidence type="ECO:0000256" key="2">
    <source>
        <dbReference type="ARBA" id="ARBA00004815"/>
    </source>
</evidence>
<keyword evidence="6 7" id="KW-0648">Protein biosynthesis</keyword>
<dbReference type="Pfam" id="PF01132">
    <property type="entry name" value="EFP"/>
    <property type="match status" value="1"/>
</dbReference>